<sequence length="176" mass="19840">MKFGDYQTVGKFEAGTVEHPAVSTPIPRPHQTFQDYYVSNIYSAVGLWVSALNYLLLTGEVEPLKVIDPELKTARPDIVKLYEDETGWVMSQDKSPLKGELLEPHPAETLEDSKVFTWSARLNVDADALVFYADTKESRPLADVLRLQSGEVQLQIAYVEGKWRSDTAYHSIYTVS</sequence>
<evidence type="ECO:0000259" key="1">
    <source>
        <dbReference type="Pfam" id="PF19843"/>
    </source>
</evidence>
<reference evidence="3" key="1">
    <citation type="submission" date="2010-10" db="EMBL/GenBank/DDBJ databases">
        <title>The complete genome of Rothia dentocariosa ATCC 17931.</title>
        <authorList>
            <person name="Muzny D."/>
            <person name="Qin X."/>
            <person name="Buhay C."/>
            <person name="Dugan-Rocha S."/>
            <person name="Ding Y."/>
            <person name="Chen G."/>
            <person name="Hawes A."/>
            <person name="Holder M."/>
            <person name="Jhangiani S."/>
            <person name="Johnson A."/>
            <person name="Khan Z."/>
            <person name="Li Z."/>
            <person name="Liu W."/>
            <person name="Liu X."/>
            <person name="Perez L."/>
            <person name="Shen H."/>
            <person name="Wang Q."/>
            <person name="Watt J."/>
            <person name="Xi L."/>
            <person name="Xin Y."/>
            <person name="Zhou J."/>
            <person name="Deng J."/>
            <person name="Jiang H."/>
            <person name="Liu Y."/>
            <person name="Qu J."/>
            <person name="Song X.-Z."/>
            <person name="Zhang L."/>
            <person name="Villasana D."/>
            <person name="Johnson A."/>
            <person name="Liu J."/>
            <person name="Liyanage D."/>
            <person name="Lorensuhewa L."/>
            <person name="Robinson T."/>
            <person name="Song A."/>
            <person name="Song B.-B."/>
            <person name="Dinh H."/>
            <person name="Thornton R."/>
            <person name="Coyle M."/>
            <person name="Francisco L."/>
            <person name="Jackson L."/>
            <person name="Javaid M."/>
            <person name="Korchina V."/>
            <person name="Kovar C."/>
            <person name="Mata R."/>
            <person name="Mathew T."/>
            <person name="Ngo R."/>
            <person name="Nguyen L."/>
            <person name="Nguyen N."/>
            <person name="Okwuonu G."/>
            <person name="Ongeri F."/>
            <person name="Pham C."/>
            <person name="Simmons D."/>
            <person name="Wilczek-Boney K."/>
            <person name="Hale W."/>
            <person name="Jakkamsetti A."/>
            <person name="Pham P."/>
            <person name="Ruth R."/>
            <person name="San Lucas F."/>
            <person name="Warren J."/>
            <person name="Zhang J."/>
            <person name="Zhao Z."/>
            <person name="Zhou C."/>
            <person name="Zhu D."/>
            <person name="Lee S."/>
            <person name="Bess C."/>
            <person name="Blankenburg K."/>
            <person name="Forbes L."/>
            <person name="Fu Q."/>
            <person name="Gubbala S."/>
            <person name="Hirani K."/>
            <person name="Jayaseelan J.C."/>
            <person name="Lara F."/>
            <person name="Munidasa M."/>
            <person name="Palculict T."/>
            <person name="Patil S."/>
            <person name="Pu L.-L."/>
            <person name="Saada N."/>
            <person name="Tang L."/>
            <person name="Weissenberger G."/>
            <person name="Zhu Y."/>
            <person name="Hemphill L."/>
            <person name="Shang Y."/>
            <person name="Youmans B."/>
            <person name="Ayvaz T."/>
            <person name="Ross M."/>
            <person name="Santibanez J."/>
            <person name="Aqrawi P."/>
            <person name="Gross S."/>
            <person name="Joshi V."/>
            <person name="Fowler G."/>
            <person name="Nazareth L."/>
            <person name="Reid J."/>
            <person name="Worley K."/>
            <person name="Petrosino J."/>
            <person name="Highlander S."/>
            <person name="Gibbs R."/>
        </authorList>
    </citation>
    <scope>NUCLEOTIDE SEQUENCE [LARGE SCALE GENOMIC DNA]</scope>
    <source>
        <strain evidence="3">ATCC 17931 / CDC X599 / XDIA</strain>
    </source>
</reference>
<dbReference type="HOGENOM" id="CLU_130411_0_0_11"/>
<name>E3H0M4_ROTDC</name>
<dbReference type="InterPro" id="IPR046281">
    <property type="entry name" value="DUF6318"/>
</dbReference>
<dbReference type="AlphaFoldDB" id="E3H0M4"/>
<evidence type="ECO:0000313" key="2">
    <source>
        <dbReference type="EMBL" id="ADP39952.1"/>
    </source>
</evidence>
<accession>E3H0M4</accession>
<feature type="domain" description="DUF6318" evidence="1">
    <location>
        <begin position="10"/>
        <end position="167"/>
    </location>
</feature>
<proteinExistence type="predicted"/>
<evidence type="ECO:0000313" key="3">
    <source>
        <dbReference type="Proteomes" id="UP000000387"/>
    </source>
</evidence>
<dbReference type="EMBL" id="CP002280">
    <property type="protein sequence ID" value="ADP39952.1"/>
    <property type="molecule type" value="Genomic_DNA"/>
</dbReference>
<dbReference type="Proteomes" id="UP000000387">
    <property type="component" value="Chromosome"/>
</dbReference>
<dbReference type="Pfam" id="PF19843">
    <property type="entry name" value="DUF6318"/>
    <property type="match status" value="1"/>
</dbReference>
<dbReference type="KEGG" id="rdn:HMPREF0733_10494"/>
<protein>
    <recommendedName>
        <fullName evidence="1">DUF6318 domain-containing protein</fullName>
    </recommendedName>
</protein>
<organism evidence="2 3">
    <name type="scientific">Rothia dentocariosa (strain ATCC 17931 / CDC X599 / XDIA)</name>
    <dbReference type="NCBI Taxonomy" id="762948"/>
    <lineage>
        <taxon>Bacteria</taxon>
        <taxon>Bacillati</taxon>
        <taxon>Actinomycetota</taxon>
        <taxon>Actinomycetes</taxon>
        <taxon>Micrococcales</taxon>
        <taxon>Micrococcaceae</taxon>
        <taxon>Rothia</taxon>
    </lineage>
</organism>
<gene>
    <name evidence="2" type="ordered locus">HMPREF0733_10494</name>
</gene>